<dbReference type="Gene3D" id="1.10.10.10">
    <property type="entry name" value="Winged helix-like DNA-binding domain superfamily/Winged helix DNA-binding domain"/>
    <property type="match status" value="1"/>
</dbReference>
<evidence type="ECO:0000313" key="2">
    <source>
        <dbReference type="EMBL" id="MFC0385744.1"/>
    </source>
</evidence>
<dbReference type="PROSITE" id="PS50995">
    <property type="entry name" value="HTH_MARR_2"/>
    <property type="match status" value="1"/>
</dbReference>
<keyword evidence="3" id="KW-1185">Reference proteome</keyword>
<feature type="domain" description="HTH marR-type" evidence="1">
    <location>
        <begin position="34"/>
        <end position="166"/>
    </location>
</feature>
<dbReference type="PRINTS" id="PR00598">
    <property type="entry name" value="HTHMARR"/>
</dbReference>
<dbReference type="InterPro" id="IPR036388">
    <property type="entry name" value="WH-like_DNA-bd_sf"/>
</dbReference>
<dbReference type="RefSeq" id="WP_377049889.1">
    <property type="nucleotide sequence ID" value="NZ_JBHLVZ010000013.1"/>
</dbReference>
<dbReference type="Proteomes" id="UP001589789">
    <property type="component" value="Unassembled WGS sequence"/>
</dbReference>
<evidence type="ECO:0000259" key="1">
    <source>
        <dbReference type="PROSITE" id="PS50995"/>
    </source>
</evidence>
<gene>
    <name evidence="2" type="ORF">ACFFIC_09260</name>
</gene>
<name>A0ABV6IQ56_9PROT</name>
<protein>
    <submittedName>
        <fullName evidence="2">MarR family winged helix-turn-helix transcriptional regulator</fullName>
    </submittedName>
</protein>
<dbReference type="InterPro" id="IPR000835">
    <property type="entry name" value="HTH_MarR-typ"/>
</dbReference>
<dbReference type="PANTHER" id="PTHR33164">
    <property type="entry name" value="TRANSCRIPTIONAL REGULATOR, MARR FAMILY"/>
    <property type="match status" value="1"/>
</dbReference>
<dbReference type="EMBL" id="JBHLVZ010000013">
    <property type="protein sequence ID" value="MFC0385744.1"/>
    <property type="molecule type" value="Genomic_DNA"/>
</dbReference>
<accession>A0ABV6IQ56</accession>
<proteinExistence type="predicted"/>
<dbReference type="Pfam" id="PF12802">
    <property type="entry name" value="MarR_2"/>
    <property type="match status" value="1"/>
</dbReference>
<comment type="caution">
    <text evidence="2">The sequence shown here is derived from an EMBL/GenBank/DDBJ whole genome shotgun (WGS) entry which is preliminary data.</text>
</comment>
<sequence>MAATGAIAAPGAAAAPGADAAAGNAAPSALDAIYARPGFKLRRAHQIALSVFAEECRTFEITSTQYGILTALRGRPGLDQVGVAQALGLDRSTTGMVVGLLETRGLLRRSRHATDGRRRVLSLTEEGARLLEAIAPATERARRRLLAPLSPEEAGALSALLDRLLSHHDALVRVPLMRPED</sequence>
<reference evidence="2 3" key="1">
    <citation type="submission" date="2024-09" db="EMBL/GenBank/DDBJ databases">
        <authorList>
            <person name="Sun Q."/>
            <person name="Mori K."/>
        </authorList>
    </citation>
    <scope>NUCLEOTIDE SEQUENCE [LARGE SCALE GENOMIC DNA]</scope>
    <source>
        <strain evidence="2 3">CCM 7468</strain>
    </source>
</reference>
<dbReference type="PANTHER" id="PTHR33164:SF95">
    <property type="entry name" value="TRANSCRIPTIONAL REGULATOR"/>
    <property type="match status" value="1"/>
</dbReference>
<dbReference type="InterPro" id="IPR036390">
    <property type="entry name" value="WH_DNA-bd_sf"/>
</dbReference>
<dbReference type="SMART" id="SM00347">
    <property type="entry name" value="HTH_MARR"/>
    <property type="match status" value="1"/>
</dbReference>
<dbReference type="InterPro" id="IPR039422">
    <property type="entry name" value="MarR/SlyA-like"/>
</dbReference>
<organism evidence="2 3">
    <name type="scientific">Muricoccus vinaceus</name>
    <dbReference type="NCBI Taxonomy" id="424704"/>
    <lineage>
        <taxon>Bacteria</taxon>
        <taxon>Pseudomonadati</taxon>
        <taxon>Pseudomonadota</taxon>
        <taxon>Alphaproteobacteria</taxon>
        <taxon>Acetobacterales</taxon>
        <taxon>Roseomonadaceae</taxon>
        <taxon>Muricoccus</taxon>
    </lineage>
</organism>
<dbReference type="SUPFAM" id="SSF46785">
    <property type="entry name" value="Winged helix' DNA-binding domain"/>
    <property type="match status" value="1"/>
</dbReference>
<evidence type="ECO:0000313" key="3">
    <source>
        <dbReference type="Proteomes" id="UP001589789"/>
    </source>
</evidence>